<keyword evidence="10" id="KW-0998">Cell outer membrane</keyword>
<dbReference type="EMBL" id="JAQQFN010000023">
    <property type="protein sequence ID" value="MFL9886694.1"/>
    <property type="molecule type" value="Genomic_DNA"/>
</dbReference>
<evidence type="ECO:0000256" key="2">
    <source>
        <dbReference type="ARBA" id="ARBA00011233"/>
    </source>
</evidence>
<evidence type="ECO:0000256" key="1">
    <source>
        <dbReference type="ARBA" id="ARBA00004571"/>
    </source>
</evidence>
<dbReference type="InterPro" id="IPR050298">
    <property type="entry name" value="Gram-neg_bact_OMP"/>
</dbReference>
<feature type="signal peptide" evidence="11">
    <location>
        <begin position="1"/>
        <end position="25"/>
    </location>
</feature>
<proteinExistence type="predicted"/>
<dbReference type="InterPro" id="IPR002299">
    <property type="entry name" value="Porin_Neis"/>
</dbReference>
<feature type="domain" description="Porin" evidence="12">
    <location>
        <begin position="15"/>
        <end position="330"/>
    </location>
</feature>
<evidence type="ECO:0000256" key="3">
    <source>
        <dbReference type="ARBA" id="ARBA00022448"/>
    </source>
</evidence>
<evidence type="ECO:0000256" key="11">
    <source>
        <dbReference type="SAM" id="SignalP"/>
    </source>
</evidence>
<keyword evidence="7" id="KW-0406">Ion transport</keyword>
<evidence type="ECO:0000256" key="4">
    <source>
        <dbReference type="ARBA" id="ARBA00022452"/>
    </source>
</evidence>
<evidence type="ECO:0000256" key="5">
    <source>
        <dbReference type="ARBA" id="ARBA00022692"/>
    </source>
</evidence>
<accession>A0ABW8ZX03</accession>
<keyword evidence="5" id="KW-0812">Transmembrane</keyword>
<dbReference type="PANTHER" id="PTHR34501">
    <property type="entry name" value="PROTEIN YDDL-RELATED"/>
    <property type="match status" value="1"/>
</dbReference>
<reference evidence="13 14" key="1">
    <citation type="journal article" date="2024" name="Chem. Sci.">
        <title>Discovery of megapolipeptins by genome mining of a Burkholderiales bacteria collection.</title>
        <authorList>
            <person name="Paulo B.S."/>
            <person name="Recchia M.J.J."/>
            <person name="Lee S."/>
            <person name="Fergusson C.H."/>
            <person name="Romanowski S.B."/>
            <person name="Hernandez A."/>
            <person name="Krull N."/>
            <person name="Liu D.Y."/>
            <person name="Cavanagh H."/>
            <person name="Bos A."/>
            <person name="Gray C.A."/>
            <person name="Murphy B.T."/>
            <person name="Linington R.G."/>
            <person name="Eustaquio A.S."/>
        </authorList>
    </citation>
    <scope>NUCLEOTIDE SEQUENCE [LARGE SCALE GENOMIC DNA]</scope>
    <source>
        <strain evidence="13 14">RL16-012-BIC-B</strain>
    </source>
</reference>
<sequence length="362" mass="38407">MSSKKAPFGAMLFATLLAGSAPAIAQSSVTLYGVLDMGMTYFSNIAGSSAWRETSGVANPSRWGLTGKEDLGSGTNAVFRLEGGINLANGAFATSGQEFNRIATVGLQNVNYGTVSFGRQPDFMIRLLPVIVGPIYAYHPGDYDRIAGEFLSNTVSYESPRWAGIHLGALYSFGSSTAPASNTGRGLSFLIDYLGGPLTVIAAMTDLNGVNINPASIGLTRAFGEELAPTLATGINLDNLSTYAASVSYKIGPWLASAAYSRSYLRALSVTEMLQTGNFSLFYYVSPALIVSANYARSVGLNGRWNVGSATVDYFLSKRTDVYLSTAYQRVGSEGQHAALLFQTPSSSASQLAVRVGMTHRF</sequence>
<evidence type="ECO:0000256" key="10">
    <source>
        <dbReference type="ARBA" id="ARBA00023237"/>
    </source>
</evidence>
<dbReference type="CDD" id="cd00342">
    <property type="entry name" value="gram_neg_porins"/>
    <property type="match status" value="1"/>
</dbReference>
<evidence type="ECO:0000313" key="14">
    <source>
        <dbReference type="Proteomes" id="UP001629249"/>
    </source>
</evidence>
<organism evidence="13 14">
    <name type="scientific">Paraburkholderia agricolaris</name>
    <dbReference type="NCBI Taxonomy" id="2152888"/>
    <lineage>
        <taxon>Bacteria</taxon>
        <taxon>Pseudomonadati</taxon>
        <taxon>Pseudomonadota</taxon>
        <taxon>Betaproteobacteria</taxon>
        <taxon>Burkholderiales</taxon>
        <taxon>Burkholderiaceae</taxon>
        <taxon>Paraburkholderia</taxon>
    </lineage>
</organism>
<dbReference type="SUPFAM" id="SSF56935">
    <property type="entry name" value="Porins"/>
    <property type="match status" value="1"/>
</dbReference>
<evidence type="ECO:0000256" key="9">
    <source>
        <dbReference type="ARBA" id="ARBA00023136"/>
    </source>
</evidence>
<feature type="chain" id="PRO_5046756467" evidence="11">
    <location>
        <begin position="26"/>
        <end position="362"/>
    </location>
</feature>
<dbReference type="PANTHER" id="PTHR34501:SF9">
    <property type="entry name" value="MAJOR OUTER MEMBRANE PROTEIN P.IA"/>
    <property type="match status" value="1"/>
</dbReference>
<evidence type="ECO:0000313" key="13">
    <source>
        <dbReference type="EMBL" id="MFL9886694.1"/>
    </source>
</evidence>
<keyword evidence="8" id="KW-0626">Porin</keyword>
<protein>
    <submittedName>
        <fullName evidence="13">Porin</fullName>
    </submittedName>
</protein>
<evidence type="ECO:0000259" key="12">
    <source>
        <dbReference type="Pfam" id="PF13609"/>
    </source>
</evidence>
<evidence type="ECO:0000256" key="8">
    <source>
        <dbReference type="ARBA" id="ARBA00023114"/>
    </source>
</evidence>
<dbReference type="InterPro" id="IPR033900">
    <property type="entry name" value="Gram_neg_porin_domain"/>
</dbReference>
<gene>
    <name evidence="13" type="ORF">PQR66_26870</name>
</gene>
<evidence type="ECO:0000256" key="7">
    <source>
        <dbReference type="ARBA" id="ARBA00023065"/>
    </source>
</evidence>
<comment type="subunit">
    <text evidence="2">Homotrimer.</text>
</comment>
<comment type="subcellular location">
    <subcellularLocation>
        <location evidence="1">Cell outer membrane</location>
        <topology evidence="1">Multi-pass membrane protein</topology>
    </subcellularLocation>
</comment>
<dbReference type="Gene3D" id="2.40.160.10">
    <property type="entry name" value="Porin"/>
    <property type="match status" value="1"/>
</dbReference>
<dbReference type="InterPro" id="IPR023614">
    <property type="entry name" value="Porin_dom_sf"/>
</dbReference>
<dbReference type="PRINTS" id="PR00184">
    <property type="entry name" value="NEISSPPORIN"/>
</dbReference>
<keyword evidence="6 11" id="KW-0732">Signal</keyword>
<name>A0ABW8ZX03_9BURK</name>
<evidence type="ECO:0000256" key="6">
    <source>
        <dbReference type="ARBA" id="ARBA00022729"/>
    </source>
</evidence>
<keyword evidence="9" id="KW-0472">Membrane</keyword>
<dbReference type="RefSeq" id="WP_408330395.1">
    <property type="nucleotide sequence ID" value="NZ_JAQQFH010000015.1"/>
</dbReference>
<keyword evidence="3" id="KW-0813">Transport</keyword>
<keyword evidence="4" id="KW-1134">Transmembrane beta strand</keyword>
<dbReference type="Pfam" id="PF13609">
    <property type="entry name" value="Porin_4"/>
    <property type="match status" value="1"/>
</dbReference>
<keyword evidence="14" id="KW-1185">Reference proteome</keyword>
<dbReference type="Proteomes" id="UP001629249">
    <property type="component" value="Unassembled WGS sequence"/>
</dbReference>
<comment type="caution">
    <text evidence="13">The sequence shown here is derived from an EMBL/GenBank/DDBJ whole genome shotgun (WGS) entry which is preliminary data.</text>
</comment>